<dbReference type="Proteomes" id="UP001431784">
    <property type="component" value="Unassembled WGS sequence"/>
</dbReference>
<dbReference type="GO" id="GO:0008936">
    <property type="term" value="F:nicotinamidase activity"/>
    <property type="evidence" value="ECO:0007669"/>
    <property type="project" value="UniProtKB-EC"/>
</dbReference>
<keyword evidence="3" id="KW-0479">Metal-binding</keyword>
<evidence type="ECO:0000313" key="9">
    <source>
        <dbReference type="EMBL" id="MDD7971846.1"/>
    </source>
</evidence>
<comment type="pathway">
    <text evidence="5">Cofactor biosynthesis; nicotinate biosynthesis; nicotinate from nicotinamide: step 1/1.</text>
</comment>
<dbReference type="InterPro" id="IPR052347">
    <property type="entry name" value="Isochorismatase_Nicotinamidase"/>
</dbReference>
<feature type="domain" description="Isochorismatase-like" evidence="8">
    <location>
        <begin position="4"/>
        <end position="195"/>
    </location>
</feature>
<dbReference type="EC" id="3.5.1.19" evidence="6"/>
<evidence type="ECO:0000256" key="6">
    <source>
        <dbReference type="ARBA" id="ARBA00039017"/>
    </source>
</evidence>
<dbReference type="NCBIfam" id="NF008623">
    <property type="entry name" value="PRK11609.1"/>
    <property type="match status" value="1"/>
</dbReference>
<evidence type="ECO:0000256" key="7">
    <source>
        <dbReference type="ARBA" id="ARBA00043224"/>
    </source>
</evidence>
<dbReference type="Gene3D" id="3.40.50.850">
    <property type="entry name" value="Isochorismatase-like"/>
    <property type="match status" value="1"/>
</dbReference>
<comment type="caution">
    <text evidence="9">The sequence shown here is derived from an EMBL/GenBank/DDBJ whole genome shotgun (WGS) entry which is preliminary data.</text>
</comment>
<dbReference type="RefSeq" id="WP_274352523.1">
    <property type="nucleotide sequence ID" value="NZ_JAQZSM010000010.1"/>
</dbReference>
<dbReference type="PANTHER" id="PTHR11080">
    <property type="entry name" value="PYRAZINAMIDASE/NICOTINAMIDASE"/>
    <property type="match status" value="1"/>
</dbReference>
<evidence type="ECO:0000259" key="8">
    <source>
        <dbReference type="Pfam" id="PF00857"/>
    </source>
</evidence>
<organism evidence="9 10">
    <name type="scientific">Roseinatronobacter alkalisoli</name>
    <dbReference type="NCBI Taxonomy" id="3028235"/>
    <lineage>
        <taxon>Bacteria</taxon>
        <taxon>Pseudomonadati</taxon>
        <taxon>Pseudomonadota</taxon>
        <taxon>Alphaproteobacteria</taxon>
        <taxon>Rhodobacterales</taxon>
        <taxon>Paracoccaceae</taxon>
        <taxon>Roseinatronobacter</taxon>
    </lineage>
</organism>
<evidence type="ECO:0000256" key="5">
    <source>
        <dbReference type="ARBA" id="ARBA00037900"/>
    </source>
</evidence>
<dbReference type="InterPro" id="IPR036380">
    <property type="entry name" value="Isochorismatase-like_sf"/>
</dbReference>
<keyword evidence="2" id="KW-0662">Pyridine nucleotide biosynthesis</keyword>
<sequence length="198" mass="21270">MTHALIVIDMQNDFCPGGALAVANGDTIVAGINAQMAQADAVVLTQDWHPAGHSSFASMHEGCAPMDSVDMPYGTQVLWPDHCVQGSHGADFHPELDTTRADLILRKGFRPDIDSYSAFFENDQTTPTGLEGYLRTRGITELDFVGLAMDFCVAWSARDAARLGFNTRVLTALCRGIDIDGSVARAQADLRAAGVELV</sequence>
<dbReference type="SUPFAM" id="SSF52499">
    <property type="entry name" value="Isochorismatase-like hydrolases"/>
    <property type="match status" value="1"/>
</dbReference>
<gene>
    <name evidence="9" type="primary">pncA</name>
    <name evidence="9" type="ORF">PUT78_12105</name>
</gene>
<dbReference type="CDD" id="cd01011">
    <property type="entry name" value="nicotinamidase"/>
    <property type="match status" value="1"/>
</dbReference>
<protein>
    <recommendedName>
        <fullName evidence="6">nicotinamidase</fullName>
        <ecNumber evidence="6">3.5.1.19</ecNumber>
    </recommendedName>
    <alternativeName>
        <fullName evidence="7">Nicotinamide deamidase</fullName>
    </alternativeName>
</protein>
<keyword evidence="10" id="KW-1185">Reference proteome</keyword>
<dbReference type="PANTHER" id="PTHR11080:SF2">
    <property type="entry name" value="LD05707P"/>
    <property type="match status" value="1"/>
</dbReference>
<evidence type="ECO:0000256" key="4">
    <source>
        <dbReference type="ARBA" id="ARBA00022801"/>
    </source>
</evidence>
<proteinExistence type="inferred from homology"/>
<comment type="similarity">
    <text evidence="1">Belongs to the isochorismatase family.</text>
</comment>
<reference evidence="9" key="1">
    <citation type="submission" date="2023-02" db="EMBL/GenBank/DDBJ databases">
        <title>Description of Roseinatronobacter alkalisoli sp. nov., an alkaliphilic bacerium isolated from soda soil.</title>
        <authorList>
            <person name="Wei W."/>
        </authorList>
    </citation>
    <scope>NUCLEOTIDE SEQUENCE</scope>
    <source>
        <strain evidence="9">HJB301</strain>
    </source>
</reference>
<keyword evidence="4 9" id="KW-0378">Hydrolase</keyword>
<evidence type="ECO:0000256" key="1">
    <source>
        <dbReference type="ARBA" id="ARBA00006336"/>
    </source>
</evidence>
<evidence type="ECO:0000256" key="2">
    <source>
        <dbReference type="ARBA" id="ARBA00022642"/>
    </source>
</evidence>
<dbReference type="EMBL" id="JAQZSM010000010">
    <property type="protein sequence ID" value="MDD7971846.1"/>
    <property type="molecule type" value="Genomic_DNA"/>
</dbReference>
<accession>A0ABT5T9P8</accession>
<name>A0ABT5T9P8_9RHOB</name>
<dbReference type="InterPro" id="IPR000868">
    <property type="entry name" value="Isochorismatase-like_dom"/>
</dbReference>
<evidence type="ECO:0000313" key="10">
    <source>
        <dbReference type="Proteomes" id="UP001431784"/>
    </source>
</evidence>
<dbReference type="Pfam" id="PF00857">
    <property type="entry name" value="Isochorismatase"/>
    <property type="match status" value="1"/>
</dbReference>
<evidence type="ECO:0000256" key="3">
    <source>
        <dbReference type="ARBA" id="ARBA00022723"/>
    </source>
</evidence>